<dbReference type="SMART" id="SM00382">
    <property type="entry name" value="AAA"/>
    <property type="match status" value="1"/>
</dbReference>
<dbReference type="Pfam" id="PF13335">
    <property type="entry name" value="Mg_chelatase_C"/>
    <property type="match status" value="1"/>
</dbReference>
<accession>A0A2T5G915</accession>
<dbReference type="GO" id="GO:0005524">
    <property type="term" value="F:ATP binding"/>
    <property type="evidence" value="ECO:0007669"/>
    <property type="project" value="InterPro"/>
</dbReference>
<dbReference type="Gene3D" id="3.30.230.10">
    <property type="match status" value="1"/>
</dbReference>
<dbReference type="InterPro" id="IPR027417">
    <property type="entry name" value="P-loop_NTPase"/>
</dbReference>
<dbReference type="AlphaFoldDB" id="A0A2T5G915"/>
<dbReference type="PANTHER" id="PTHR32039">
    <property type="entry name" value="MAGNESIUM-CHELATASE SUBUNIT CHLI"/>
    <property type="match status" value="1"/>
</dbReference>
<dbReference type="InterPro" id="IPR004482">
    <property type="entry name" value="Mg_chelat-rel"/>
</dbReference>
<dbReference type="EMBL" id="PEBW01000002">
    <property type="protein sequence ID" value="PTQ52683.1"/>
    <property type="molecule type" value="Genomic_DNA"/>
</dbReference>
<evidence type="ECO:0000313" key="3">
    <source>
        <dbReference type="EMBL" id="PTQ52683.1"/>
    </source>
</evidence>
<organism evidence="3 4">
    <name type="scientific">Brockia lithotrophica</name>
    <dbReference type="NCBI Taxonomy" id="933949"/>
    <lineage>
        <taxon>Bacteria</taxon>
        <taxon>Bacillati</taxon>
        <taxon>Bacillota</taxon>
        <taxon>Bacilli</taxon>
        <taxon>Bacillales</taxon>
        <taxon>Bacillales Family X. Incertae Sedis</taxon>
        <taxon>Brockia</taxon>
    </lineage>
</organism>
<protein>
    <submittedName>
        <fullName evidence="3">MG(2+) chelatase family protein</fullName>
    </submittedName>
</protein>
<dbReference type="NCBIfam" id="TIGR00368">
    <property type="entry name" value="YifB family Mg chelatase-like AAA ATPase"/>
    <property type="match status" value="1"/>
</dbReference>
<evidence type="ECO:0000256" key="1">
    <source>
        <dbReference type="ARBA" id="ARBA00006354"/>
    </source>
</evidence>
<evidence type="ECO:0000259" key="2">
    <source>
        <dbReference type="SMART" id="SM00382"/>
    </source>
</evidence>
<comment type="caution">
    <text evidence="3">The sequence shown here is derived from an EMBL/GenBank/DDBJ whole genome shotgun (WGS) entry which is preliminary data.</text>
</comment>
<sequence>MSGGGRTVGFARIRSAAVVGIEAHPVDVEVSLARGLPAFDLVGLPGNATREARERVRAALGNSGFPFPLARITANLAPADLPKTGTHWDLPLAVGILVASGGVRPLARLDDIAFLGELSLDGTLRPVRGILAFAQAARRAGVEAFVLPEGNEREARLLGITAFLARNLAEVAAFLERPRGLVSYTGSPGEAEDAEAEPGDYADVYGHEDVKRALVIAAAGFHNVLLVGPPGSGKTMLLERLRTILPPLTPEESLEVSTIYDVAGLLNGSGLLRRRPFRAPHHTISPQGLVGGGSVPVPGEVTLAHRGVLFLDELLEFPPRLLDLLRQPLEAGEVVLARARARVRYPARFLLAAATNPCPCGYFGFEDEAHACRCTSQEVGRYRNRLSGPLKDRFDILLEVPLPRYRDILDRRRTETSAEMAERVREAAARAARRLPDLPLPANGFLGPRDVAQVVPLTPALRAFLHELLAGLGLSARAVHKLLKVARTIADLEGKEDVGEAHLLEAAALRREVI</sequence>
<dbReference type="Proteomes" id="UP000244016">
    <property type="component" value="Unassembled WGS sequence"/>
</dbReference>
<name>A0A2T5G915_9BACL</name>
<gene>
    <name evidence="3" type="ORF">BLITH_0862</name>
</gene>
<reference evidence="3 4" key="1">
    <citation type="submission" date="2017-08" db="EMBL/GenBank/DDBJ databases">
        <title>Burning lignite coal seam in the remote Altai Mountains harbors a hydrogen-driven thermophilic microbial community.</title>
        <authorList>
            <person name="Kadnikov V.V."/>
            <person name="Mardanov A.V."/>
            <person name="Ivasenko D."/>
            <person name="Beletsky A.V."/>
            <person name="Karnachuk O.V."/>
            <person name="Ravin N.V."/>
        </authorList>
    </citation>
    <scope>NUCLEOTIDE SEQUENCE [LARGE SCALE GENOMIC DNA]</scope>
    <source>
        <strain evidence="3">AL31</strain>
    </source>
</reference>
<feature type="domain" description="AAA+ ATPase" evidence="2">
    <location>
        <begin position="220"/>
        <end position="404"/>
    </location>
</feature>
<dbReference type="InterPro" id="IPR000523">
    <property type="entry name" value="Mg_chelatse_chII-like_cat_dom"/>
</dbReference>
<dbReference type="InterPro" id="IPR020568">
    <property type="entry name" value="Ribosomal_Su5_D2-typ_SF"/>
</dbReference>
<dbReference type="Pfam" id="PF13541">
    <property type="entry name" value="ChlI"/>
    <property type="match status" value="1"/>
</dbReference>
<dbReference type="Gene3D" id="3.40.50.300">
    <property type="entry name" value="P-loop containing nucleotide triphosphate hydrolases"/>
    <property type="match status" value="1"/>
</dbReference>
<dbReference type="InterPro" id="IPR014721">
    <property type="entry name" value="Ribsml_uS5_D2-typ_fold_subgr"/>
</dbReference>
<dbReference type="InterPro" id="IPR025158">
    <property type="entry name" value="Mg_chelat-rel_C"/>
</dbReference>
<dbReference type="Pfam" id="PF01078">
    <property type="entry name" value="Mg_chelatase"/>
    <property type="match status" value="1"/>
</dbReference>
<dbReference type="InterPro" id="IPR045006">
    <property type="entry name" value="CHLI-like"/>
</dbReference>
<dbReference type="InterPro" id="IPR003593">
    <property type="entry name" value="AAA+_ATPase"/>
</dbReference>
<dbReference type="SUPFAM" id="SSF52540">
    <property type="entry name" value="P-loop containing nucleoside triphosphate hydrolases"/>
    <property type="match status" value="1"/>
</dbReference>
<dbReference type="SUPFAM" id="SSF54211">
    <property type="entry name" value="Ribosomal protein S5 domain 2-like"/>
    <property type="match status" value="1"/>
</dbReference>
<proteinExistence type="inferred from homology"/>
<comment type="similarity">
    <text evidence="1">Belongs to the Mg-chelatase subunits D/I family. ComM subfamily.</text>
</comment>
<evidence type="ECO:0000313" key="4">
    <source>
        <dbReference type="Proteomes" id="UP000244016"/>
    </source>
</evidence>
<dbReference type="PANTHER" id="PTHR32039:SF7">
    <property type="entry name" value="COMPETENCE PROTEIN COMM"/>
    <property type="match status" value="1"/>
</dbReference>